<keyword evidence="2" id="KW-0106">Calcium</keyword>
<dbReference type="GO" id="GO:0007155">
    <property type="term" value="P:cell adhesion"/>
    <property type="evidence" value="ECO:0007669"/>
    <property type="project" value="InterPro"/>
</dbReference>
<feature type="compositionally biased region" description="Polar residues" evidence="3">
    <location>
        <begin position="230"/>
        <end position="240"/>
    </location>
</feature>
<gene>
    <name evidence="5" type="ORF">SAMN05192575_101561</name>
</gene>
<dbReference type="InterPro" id="IPR028974">
    <property type="entry name" value="TSP_type-3_rpt"/>
</dbReference>
<evidence type="ECO:0000313" key="6">
    <source>
        <dbReference type="Proteomes" id="UP000199113"/>
    </source>
</evidence>
<dbReference type="AlphaFoldDB" id="A0A1I0VZP8"/>
<dbReference type="Proteomes" id="UP000199113">
    <property type="component" value="Unassembled WGS sequence"/>
</dbReference>
<evidence type="ECO:0000256" key="3">
    <source>
        <dbReference type="SAM" id="MobiDB-lite"/>
    </source>
</evidence>
<dbReference type="SUPFAM" id="SSF103647">
    <property type="entry name" value="TSP type-3 repeat"/>
    <property type="match status" value="1"/>
</dbReference>
<dbReference type="GO" id="GO:0004252">
    <property type="term" value="F:serine-type endopeptidase activity"/>
    <property type="evidence" value="ECO:0007669"/>
    <property type="project" value="InterPro"/>
</dbReference>
<dbReference type="GO" id="GO:0005509">
    <property type="term" value="F:calcium ion binding"/>
    <property type="evidence" value="ECO:0007669"/>
    <property type="project" value="InterPro"/>
</dbReference>
<dbReference type="Pfam" id="PF02412">
    <property type="entry name" value="TSP_3"/>
    <property type="match status" value="2"/>
</dbReference>
<proteinExistence type="predicted"/>
<dbReference type="RefSeq" id="WP_198554476.1">
    <property type="nucleotide sequence ID" value="NZ_FOKC01000001.1"/>
</dbReference>
<feature type="compositionally biased region" description="Acidic residues" evidence="3">
    <location>
        <begin position="202"/>
        <end position="219"/>
    </location>
</feature>
<feature type="chain" id="PRO_5011486636" evidence="4">
    <location>
        <begin position="30"/>
        <end position="371"/>
    </location>
</feature>
<dbReference type="PROSITE" id="PS51234">
    <property type="entry name" value="TSP3"/>
    <property type="match status" value="1"/>
</dbReference>
<sequence length="371" mass="38394">MSRGIRMVVGALVGAVVAAGMTGVAPAQARTPTPCVRVLTGAAGVIAAAPSAAGEFTTTAFEVAAPATTSLVEDVDVTFAIVHDNAPQLRVRLAHVGSPTIVQRRVAGSGPQVRPLTWDDEAGTAYGAESPAGTYVPDVPLSAHDGTPAEGTWRLLVDNWAAVEGRVVSWSLRVSQTICDEDDDAVEDHGDNCTGVPNSDQADVDGDGLGDPCDGDPDGDGVVGAADNCPQVSNPTQANTDPDALGDACDADDDDDGRADAADGCVLVPAATASGCPPVTTRATLRKEKGRLLGKVRSDLSVCAVGVSVTVKRGRPGRDQKLVVVTTRSQGRFRTRAPRAAGRYYVVVRRQYVAATAECGSTRSRTIRIRR</sequence>
<reference evidence="5" key="1">
    <citation type="submission" date="2016-10" db="EMBL/GenBank/DDBJ databases">
        <authorList>
            <person name="de Groot N.N."/>
        </authorList>
    </citation>
    <scope>NUCLEOTIDE SEQUENCE [LARGE SCALE GENOMIC DNA]</scope>
    <source>
        <strain evidence="5">CGMCC 1.10697</strain>
    </source>
</reference>
<dbReference type="GO" id="GO:0006508">
    <property type="term" value="P:proteolysis"/>
    <property type="evidence" value="ECO:0007669"/>
    <property type="project" value="UniProtKB-KW"/>
</dbReference>
<evidence type="ECO:0000256" key="4">
    <source>
        <dbReference type="SAM" id="SignalP"/>
    </source>
</evidence>
<dbReference type="Gene3D" id="2.60.120.260">
    <property type="entry name" value="Galactose-binding domain-like"/>
    <property type="match status" value="1"/>
</dbReference>
<evidence type="ECO:0000256" key="2">
    <source>
        <dbReference type="ARBA" id="ARBA00022837"/>
    </source>
</evidence>
<dbReference type="Gene3D" id="4.10.1080.10">
    <property type="entry name" value="TSP type-3 repeat"/>
    <property type="match status" value="1"/>
</dbReference>
<dbReference type="InterPro" id="IPR017897">
    <property type="entry name" value="Thrombospondin_3_rpt"/>
</dbReference>
<feature type="signal peptide" evidence="4">
    <location>
        <begin position="1"/>
        <end position="29"/>
    </location>
</feature>
<dbReference type="EMBL" id="FOKC01000001">
    <property type="protein sequence ID" value="SFA81410.1"/>
    <property type="molecule type" value="Genomic_DNA"/>
</dbReference>
<dbReference type="PANTHER" id="PTHR10199">
    <property type="entry name" value="THROMBOSPONDIN"/>
    <property type="match status" value="1"/>
</dbReference>
<organism evidence="5 6">
    <name type="scientific">Nocardioides alpinus</name>
    <dbReference type="NCBI Taxonomy" id="748909"/>
    <lineage>
        <taxon>Bacteria</taxon>
        <taxon>Bacillati</taxon>
        <taxon>Actinomycetota</taxon>
        <taxon>Actinomycetes</taxon>
        <taxon>Propionibacteriales</taxon>
        <taxon>Nocardioidaceae</taxon>
        <taxon>Nocardioides</taxon>
    </lineage>
</organism>
<name>A0A1I0VZP8_9ACTN</name>
<protein>
    <submittedName>
        <fullName evidence="5">Thrombospondin type 3 repeat-containing protein</fullName>
    </submittedName>
</protein>
<accession>A0A1I0VZP8</accession>
<evidence type="ECO:0000313" key="5">
    <source>
        <dbReference type="EMBL" id="SFA81410.1"/>
    </source>
</evidence>
<feature type="region of interest" description="Disordered" evidence="3">
    <location>
        <begin position="188"/>
        <end position="255"/>
    </location>
</feature>
<dbReference type="InterPro" id="IPR003367">
    <property type="entry name" value="Thrombospondin_3-like_rpt"/>
</dbReference>
<dbReference type="STRING" id="748909.SAMN05192575_101561"/>
<keyword evidence="1 4" id="KW-0732">Signal</keyword>
<evidence type="ECO:0000256" key="1">
    <source>
        <dbReference type="ARBA" id="ARBA00022729"/>
    </source>
</evidence>